<evidence type="ECO:0000256" key="5">
    <source>
        <dbReference type="PIRSR" id="PIRSR604294-1"/>
    </source>
</evidence>
<dbReference type="PANTHER" id="PTHR10543:SF58">
    <property type="entry name" value="CAROTENOID CLEAVAGE DIOXYGENASE 4, CHLOROPLASTIC-RELATED"/>
    <property type="match status" value="1"/>
</dbReference>
<keyword evidence="3" id="KW-0560">Oxidoreductase</keyword>
<proteinExistence type="inferred from homology"/>
<reference evidence="6 7" key="1">
    <citation type="journal article" date="2019" name="Genome Biol. Evol.">
        <title>Insights into the evolution of the New World diploid cottons (Gossypium, subgenus Houzingenia) based on genome sequencing.</title>
        <authorList>
            <person name="Grover C.E."/>
            <person name="Arick M.A. 2nd"/>
            <person name="Thrash A."/>
            <person name="Conover J.L."/>
            <person name="Sanders W.S."/>
            <person name="Peterson D.G."/>
            <person name="Frelichowski J.E."/>
            <person name="Scheffler J.A."/>
            <person name="Scheffler B.E."/>
            <person name="Wendel J.F."/>
        </authorList>
    </citation>
    <scope>NUCLEOTIDE SEQUENCE [LARGE SCALE GENOMIC DNA]</scope>
    <source>
        <strain evidence="6">27</strain>
        <tissue evidence="6">Leaf</tissue>
    </source>
</reference>
<keyword evidence="2 5" id="KW-0479">Metal-binding</keyword>
<evidence type="ECO:0000313" key="6">
    <source>
        <dbReference type="EMBL" id="MBA0615425.1"/>
    </source>
</evidence>
<dbReference type="GO" id="GO:0046872">
    <property type="term" value="F:metal ion binding"/>
    <property type="evidence" value="ECO:0007669"/>
    <property type="project" value="UniProtKB-KW"/>
</dbReference>
<dbReference type="GO" id="GO:0009570">
    <property type="term" value="C:chloroplast stroma"/>
    <property type="evidence" value="ECO:0007669"/>
    <property type="project" value="TreeGrafter"/>
</dbReference>
<name>A0A7J8RP12_GOSDV</name>
<evidence type="ECO:0000256" key="3">
    <source>
        <dbReference type="ARBA" id="ARBA00022964"/>
    </source>
</evidence>
<protein>
    <submittedName>
        <fullName evidence="6">Uncharacterized protein</fullName>
    </submittedName>
</protein>
<dbReference type="Pfam" id="PF03055">
    <property type="entry name" value="RPE65"/>
    <property type="match status" value="1"/>
</dbReference>
<evidence type="ECO:0000256" key="1">
    <source>
        <dbReference type="ARBA" id="ARBA00006787"/>
    </source>
</evidence>
<feature type="binding site" evidence="5">
    <location>
        <position position="340"/>
    </location>
    <ligand>
        <name>Fe cation</name>
        <dbReference type="ChEBI" id="CHEBI:24875"/>
        <note>catalytic</note>
    </ligand>
</feature>
<keyword evidence="3" id="KW-0223">Dioxygenase</keyword>
<dbReference type="EMBL" id="JABFAC010000006">
    <property type="protein sequence ID" value="MBA0615425.1"/>
    <property type="molecule type" value="Genomic_DNA"/>
</dbReference>
<gene>
    <name evidence="6" type="ORF">Godav_015563</name>
</gene>
<feature type="binding site" evidence="5">
    <location>
        <position position="576"/>
    </location>
    <ligand>
        <name>Fe cation</name>
        <dbReference type="ChEBI" id="CHEBI:24875"/>
        <note>catalytic</note>
    </ligand>
</feature>
<evidence type="ECO:0000313" key="7">
    <source>
        <dbReference type="Proteomes" id="UP000593561"/>
    </source>
</evidence>
<comment type="cofactor">
    <cofactor evidence="5">
        <name>Fe(2+)</name>
        <dbReference type="ChEBI" id="CHEBI:29033"/>
    </cofactor>
    <text evidence="5">Binds 1 Fe(2+) ion per subunit.</text>
</comment>
<dbReference type="AlphaFoldDB" id="A0A7J8RP12"/>
<evidence type="ECO:0000256" key="2">
    <source>
        <dbReference type="ARBA" id="ARBA00022723"/>
    </source>
</evidence>
<dbReference type="InterPro" id="IPR004294">
    <property type="entry name" value="Carotenoid_Oase"/>
</dbReference>
<keyword evidence="7" id="KW-1185">Reference proteome</keyword>
<dbReference type="PANTHER" id="PTHR10543">
    <property type="entry name" value="BETA-CAROTENE DIOXYGENASE"/>
    <property type="match status" value="1"/>
</dbReference>
<comment type="caution">
    <text evidence="6">The sequence shown here is derived from an EMBL/GenBank/DDBJ whole genome shotgun (WGS) entry which is preliminary data.</text>
</comment>
<organism evidence="6 7">
    <name type="scientific">Gossypium davidsonii</name>
    <name type="common">Davidson's cotton</name>
    <name type="synonym">Gossypium klotzschianum subsp. davidsonii</name>
    <dbReference type="NCBI Taxonomy" id="34287"/>
    <lineage>
        <taxon>Eukaryota</taxon>
        <taxon>Viridiplantae</taxon>
        <taxon>Streptophyta</taxon>
        <taxon>Embryophyta</taxon>
        <taxon>Tracheophyta</taxon>
        <taxon>Spermatophyta</taxon>
        <taxon>Magnoliopsida</taxon>
        <taxon>eudicotyledons</taxon>
        <taxon>Gunneridae</taxon>
        <taxon>Pentapetalae</taxon>
        <taxon>rosids</taxon>
        <taxon>malvids</taxon>
        <taxon>Malvales</taxon>
        <taxon>Malvaceae</taxon>
        <taxon>Malvoideae</taxon>
        <taxon>Gossypium</taxon>
    </lineage>
</organism>
<dbReference type="GO" id="GO:0016121">
    <property type="term" value="P:carotene catabolic process"/>
    <property type="evidence" value="ECO:0007669"/>
    <property type="project" value="TreeGrafter"/>
</dbReference>
<feature type="binding site" evidence="5">
    <location>
        <position position="291"/>
    </location>
    <ligand>
        <name>Fe cation</name>
        <dbReference type="ChEBI" id="CHEBI:24875"/>
        <note>catalytic</note>
    </ligand>
</feature>
<keyword evidence="4 5" id="KW-0408">Iron</keyword>
<evidence type="ECO:0000256" key="4">
    <source>
        <dbReference type="ARBA" id="ARBA00023004"/>
    </source>
</evidence>
<comment type="similarity">
    <text evidence="1">Belongs to the carotenoid oxygenase family.</text>
</comment>
<sequence>MWETFKIDVTVVDICHEKCHVAITIDIPCFSVFTRKTKINHAKTEMISSTCSPILSFTQPKAVMMIQAVRNPKALEKTTSLKMHSSPLKSMKTSILHFFSNFIDPPLNPSVDPTHVFEGNLAPVDEMEPTDCEVIEGELPLCLNGVYIRNGPNPQLQPRRALNLFEGDGMLHSLRLSNGKATYCNRYVKTYKYLVEKEVGFPIFPNMLSGLYGLLDVARLSIFIKRLVTGNLDILEGIGVANTSVAVVSGKLLALCESDLPYIVNVTQNGDIETLGRWEVDKNLHSNMTAHPKVDSETKETFAYSWSFKTPHLTFFRIDEKGVKQNEVPIFSVHRPSIIHDFAITKRFAIFHETQLSFSLSKVLTGRGSPLVYEPDKTTRIGIIPRYANSDSKMKWFEVPRFNASHIVNAWENGEDEIIVVASNILSLENFLDSMKLDVVLEKVKINTQTGNVCRNLLSTRKLDLGSINTSYMGKKTRYAYLGVIEETPKMSGLVKIDLETGDEVGRRFYRDDCFGGEPLFVRRNVGDDEDDGFVMTFVHNERTDESMFLLMDPKSPDFATIAAVKLPRRVPYGFHSLFFTNSKIPI</sequence>
<accession>A0A7J8RP12</accession>
<feature type="binding site" evidence="5">
    <location>
        <position position="406"/>
    </location>
    <ligand>
        <name>Fe cation</name>
        <dbReference type="ChEBI" id="CHEBI:24875"/>
        <note>catalytic</note>
    </ligand>
</feature>
<dbReference type="GO" id="GO:0010436">
    <property type="term" value="F:carotenoid dioxygenase activity"/>
    <property type="evidence" value="ECO:0007669"/>
    <property type="project" value="TreeGrafter"/>
</dbReference>
<dbReference type="Proteomes" id="UP000593561">
    <property type="component" value="Unassembled WGS sequence"/>
</dbReference>